<gene>
    <name evidence="3" type="ORF">FJM51_14880</name>
</gene>
<accession>A0A501WQ88</accession>
<dbReference type="AlphaFoldDB" id="A0A501WQ88"/>
<evidence type="ECO:0008006" key="5">
    <source>
        <dbReference type="Google" id="ProtNLM"/>
    </source>
</evidence>
<evidence type="ECO:0000313" key="4">
    <source>
        <dbReference type="Proteomes" id="UP000319255"/>
    </source>
</evidence>
<comment type="caution">
    <text evidence="3">The sequence shown here is derived from an EMBL/GenBank/DDBJ whole genome shotgun (WGS) entry which is preliminary data.</text>
</comment>
<keyword evidence="2" id="KW-0472">Membrane</keyword>
<feature type="transmembrane region" description="Helical" evidence="2">
    <location>
        <begin position="87"/>
        <end position="106"/>
    </location>
</feature>
<feature type="coiled-coil region" evidence="1">
    <location>
        <begin position="17"/>
        <end position="86"/>
    </location>
</feature>
<dbReference type="OrthoDB" id="9181874at2"/>
<evidence type="ECO:0000256" key="2">
    <source>
        <dbReference type="SAM" id="Phobius"/>
    </source>
</evidence>
<keyword evidence="1" id="KW-0175">Coiled coil</keyword>
<keyword evidence="4" id="KW-1185">Reference proteome</keyword>
<proteinExistence type="predicted"/>
<organism evidence="3 4">
    <name type="scientific">Amaricoccus solimangrovi</name>
    <dbReference type="NCBI Taxonomy" id="2589815"/>
    <lineage>
        <taxon>Bacteria</taxon>
        <taxon>Pseudomonadati</taxon>
        <taxon>Pseudomonadota</taxon>
        <taxon>Alphaproteobacteria</taxon>
        <taxon>Rhodobacterales</taxon>
        <taxon>Paracoccaceae</taxon>
        <taxon>Amaricoccus</taxon>
    </lineage>
</organism>
<dbReference type="EMBL" id="VFRP01000015">
    <property type="protein sequence ID" value="TPE49407.1"/>
    <property type="molecule type" value="Genomic_DNA"/>
</dbReference>
<evidence type="ECO:0000256" key="1">
    <source>
        <dbReference type="SAM" id="Coils"/>
    </source>
</evidence>
<dbReference type="Proteomes" id="UP000319255">
    <property type="component" value="Unassembled WGS sequence"/>
</dbReference>
<sequence>MNTESRTEAGQAAEQDMNAITEEVGKLRSELAGLVENVGRIGRERVHAITHNETLTHGIAAGEAALDGAAKELRALEQDIADATRAYPWRALGIAAILGFLFGFLARR</sequence>
<dbReference type="RefSeq" id="WP_140454928.1">
    <property type="nucleotide sequence ID" value="NZ_VFRP01000015.1"/>
</dbReference>
<evidence type="ECO:0000313" key="3">
    <source>
        <dbReference type="EMBL" id="TPE49407.1"/>
    </source>
</evidence>
<name>A0A501WQ88_9RHOB</name>
<keyword evidence="2" id="KW-0812">Transmembrane</keyword>
<keyword evidence="2" id="KW-1133">Transmembrane helix</keyword>
<reference evidence="3 4" key="1">
    <citation type="submission" date="2019-06" db="EMBL/GenBank/DDBJ databases">
        <title>A novel bacterium of genus Amaricoccus, isolated from marine sediment.</title>
        <authorList>
            <person name="Huang H."/>
            <person name="Mo K."/>
            <person name="Hu Y."/>
        </authorList>
    </citation>
    <scope>NUCLEOTIDE SEQUENCE [LARGE SCALE GENOMIC DNA]</scope>
    <source>
        <strain evidence="3 4">HB172011</strain>
    </source>
</reference>
<protein>
    <recommendedName>
        <fullName evidence="5">DUF883 domain-containing protein</fullName>
    </recommendedName>
</protein>